<feature type="compositionally biased region" description="Basic and acidic residues" evidence="2">
    <location>
        <begin position="247"/>
        <end position="267"/>
    </location>
</feature>
<comment type="caution">
    <text evidence="3">The sequence shown here is derived from an EMBL/GenBank/DDBJ whole genome shotgun (WGS) entry which is preliminary data.</text>
</comment>
<dbReference type="Proteomes" id="UP001498238">
    <property type="component" value="Unassembled WGS sequence"/>
</dbReference>
<keyword evidence="4" id="KW-1185">Reference proteome</keyword>
<evidence type="ECO:0000256" key="2">
    <source>
        <dbReference type="SAM" id="MobiDB-lite"/>
    </source>
</evidence>
<feature type="compositionally biased region" description="Basic and acidic residues" evidence="2">
    <location>
        <begin position="318"/>
        <end position="328"/>
    </location>
</feature>
<name>A0ABN0SN12_9MICO</name>
<feature type="region of interest" description="Disordered" evidence="2">
    <location>
        <begin position="244"/>
        <end position="354"/>
    </location>
</feature>
<keyword evidence="1" id="KW-0143">Chaperone</keyword>
<evidence type="ECO:0000313" key="4">
    <source>
        <dbReference type="Proteomes" id="UP001498238"/>
    </source>
</evidence>
<organism evidence="3 4">
    <name type="scientific">Brevibacterium metallidurans</name>
    <dbReference type="NCBI Taxonomy" id="1482676"/>
    <lineage>
        <taxon>Bacteria</taxon>
        <taxon>Bacillati</taxon>
        <taxon>Actinomycetota</taxon>
        <taxon>Actinomycetes</taxon>
        <taxon>Micrococcales</taxon>
        <taxon>Brevibacteriaceae</taxon>
        <taxon>Brevibacterium</taxon>
    </lineage>
</organism>
<evidence type="ECO:0000256" key="1">
    <source>
        <dbReference type="ARBA" id="ARBA00023186"/>
    </source>
</evidence>
<accession>A0ABN0SN12</accession>
<reference evidence="3 4" key="1">
    <citation type="submission" date="2024-01" db="EMBL/GenBank/DDBJ databases">
        <title>Characterization of antibiotic resistant novel bacterial strains and their environmental applications.</title>
        <authorList>
            <person name="Manzoor S."/>
            <person name="Abbas S."/>
            <person name="Arshad M."/>
            <person name="Ahmed I."/>
        </authorList>
    </citation>
    <scope>NUCLEOTIDE SEQUENCE [LARGE SCALE GENOMIC DNA]</scope>
    <source>
        <strain evidence="3 4">NCCP-602</strain>
    </source>
</reference>
<dbReference type="EMBL" id="BAAAAF010000004">
    <property type="protein sequence ID" value="GAA0035594.1"/>
    <property type="molecule type" value="Genomic_DNA"/>
</dbReference>
<sequence length="354" mass="36669">MALVAGGAVLLSGDAVSIEIRVGAGCTLVVEDVGGTVAYPAAPAASDVLHSPDASTVQDAQTALAASTARDAASAPAAPARAAPTGEGVSTWDVDIEVADGGRLIWETFPFVVATGARVSRSTRVRFGTESAVCLRETIVLGRTGETGGAMTSSTDVRDCTGGPVFVEDLAIDGNEPLPGVLGEASVLDTAMLFGRRSRTEDSDHQILDLASPGAIARAVGKAAHASHVDVVWDDWTQLVLEPCGNQDDHTRVGTRPDSDKKARSDCDVGALTGSDPRTDVDTSLGADAHAVMRPEEVSQPLVPTGQLRPQAIDPDAVDLRPQVDRHPRPTSPTGNEKPPPSGERLTTLEEARP</sequence>
<dbReference type="InterPro" id="IPR002669">
    <property type="entry name" value="UreD"/>
</dbReference>
<dbReference type="Pfam" id="PF01774">
    <property type="entry name" value="UreD"/>
    <property type="match status" value="1"/>
</dbReference>
<evidence type="ECO:0000313" key="3">
    <source>
        <dbReference type="EMBL" id="GAA0035594.1"/>
    </source>
</evidence>
<protein>
    <submittedName>
        <fullName evidence="3">Uncharacterized protein</fullName>
    </submittedName>
</protein>
<proteinExistence type="predicted"/>
<gene>
    <name evidence="3" type="ORF">NCCP602_15550</name>
</gene>